<sequence length="117" mass="13255">MRTREELAAQQADLLRAVLAGGEVPPGFDADKVAIEAKALLSKRRRVIAQLRPDVREAMGDRYNALFDEYAAAFPRITGQRWRDDAAAFAGWLAARGELKRARRFTLRRARSRSKRT</sequence>
<feature type="domain" description="SCO6045-like C-terminal" evidence="1">
    <location>
        <begin position="8"/>
        <end position="94"/>
    </location>
</feature>
<dbReference type="Proteomes" id="UP000535543">
    <property type="component" value="Unassembled WGS sequence"/>
</dbReference>
<protein>
    <recommendedName>
        <fullName evidence="1">SCO6045-like C-terminal domain-containing protein</fullName>
    </recommendedName>
</protein>
<reference evidence="2 3" key="2">
    <citation type="submission" date="2020-06" db="EMBL/GenBank/DDBJ databases">
        <title>Antribacter stalactiti gen. nov., sp. nov., a new member of the family Nacardiaceae isolated from a cave.</title>
        <authorList>
            <person name="Kim I.S."/>
        </authorList>
    </citation>
    <scope>NUCLEOTIDE SEQUENCE [LARGE SCALE GENOMIC DNA]</scope>
    <source>
        <strain evidence="2 3">YC2-7</strain>
    </source>
</reference>
<dbReference type="AlphaFoldDB" id="A0A848K7M0"/>
<dbReference type="RefSeq" id="WP_169584300.1">
    <property type="nucleotide sequence ID" value="NZ_VCQU01000001.1"/>
</dbReference>
<comment type="caution">
    <text evidence="2">The sequence shown here is derived from an EMBL/GenBank/DDBJ whole genome shotgun (WGS) entry which is preliminary data.</text>
</comment>
<dbReference type="InterPro" id="IPR058711">
    <property type="entry name" value="SCO6045-like_C"/>
</dbReference>
<evidence type="ECO:0000313" key="3">
    <source>
        <dbReference type="Proteomes" id="UP000535543"/>
    </source>
</evidence>
<evidence type="ECO:0000313" key="2">
    <source>
        <dbReference type="EMBL" id="NMN93596.1"/>
    </source>
</evidence>
<proteinExistence type="predicted"/>
<dbReference type="EMBL" id="VCQU01000001">
    <property type="protein sequence ID" value="NMN93596.1"/>
    <property type="molecule type" value="Genomic_DNA"/>
</dbReference>
<evidence type="ECO:0000259" key="1">
    <source>
        <dbReference type="Pfam" id="PF26136"/>
    </source>
</evidence>
<dbReference type="Pfam" id="PF26136">
    <property type="entry name" value="SCO6045_C"/>
    <property type="match status" value="1"/>
</dbReference>
<organism evidence="2 3">
    <name type="scientific">Antrihabitans stalactiti</name>
    <dbReference type="NCBI Taxonomy" id="2584121"/>
    <lineage>
        <taxon>Bacteria</taxon>
        <taxon>Bacillati</taxon>
        <taxon>Actinomycetota</taxon>
        <taxon>Actinomycetes</taxon>
        <taxon>Mycobacteriales</taxon>
        <taxon>Nocardiaceae</taxon>
        <taxon>Antrihabitans</taxon>
    </lineage>
</organism>
<accession>A0A848K7M0</accession>
<keyword evidence="3" id="KW-1185">Reference proteome</keyword>
<gene>
    <name evidence="2" type="ORF">FGL95_00915</name>
</gene>
<reference evidence="2 3" key="1">
    <citation type="submission" date="2019-05" db="EMBL/GenBank/DDBJ databases">
        <authorList>
            <person name="Lee S.D."/>
        </authorList>
    </citation>
    <scope>NUCLEOTIDE SEQUENCE [LARGE SCALE GENOMIC DNA]</scope>
    <source>
        <strain evidence="2 3">YC2-7</strain>
    </source>
</reference>
<name>A0A848K7M0_9NOCA</name>